<dbReference type="AlphaFoldDB" id="A0A5N5SMB9"/>
<organism evidence="5 6">
    <name type="scientific">Armadillidium nasatum</name>
    <dbReference type="NCBI Taxonomy" id="96803"/>
    <lineage>
        <taxon>Eukaryota</taxon>
        <taxon>Metazoa</taxon>
        <taxon>Ecdysozoa</taxon>
        <taxon>Arthropoda</taxon>
        <taxon>Crustacea</taxon>
        <taxon>Multicrustacea</taxon>
        <taxon>Malacostraca</taxon>
        <taxon>Eumalacostraca</taxon>
        <taxon>Peracarida</taxon>
        <taxon>Isopoda</taxon>
        <taxon>Oniscidea</taxon>
        <taxon>Crinocheta</taxon>
        <taxon>Armadillidiidae</taxon>
        <taxon>Armadillidium</taxon>
    </lineage>
</organism>
<dbReference type="Gene3D" id="2.60.40.2240">
    <property type="entry name" value="Acyl-CoA thioester hydrolase/BAAT N-terminal domain"/>
    <property type="match status" value="1"/>
</dbReference>
<accession>A0A5N5SMB9</accession>
<dbReference type="GO" id="GO:0047617">
    <property type="term" value="F:fatty acyl-CoA hydrolase activity"/>
    <property type="evidence" value="ECO:0007669"/>
    <property type="project" value="TreeGrafter"/>
</dbReference>
<dbReference type="Pfam" id="PF04775">
    <property type="entry name" value="Bile_Hydr_Trans"/>
    <property type="match status" value="1"/>
</dbReference>
<evidence type="ECO:0000259" key="4">
    <source>
        <dbReference type="Pfam" id="PF08840"/>
    </source>
</evidence>
<dbReference type="InterPro" id="IPR042490">
    <property type="entry name" value="Thio_Ohase/BAAT_N"/>
</dbReference>
<feature type="active site" description="Charge relay system" evidence="2">
    <location>
        <position position="331"/>
    </location>
</feature>
<evidence type="ECO:0000313" key="6">
    <source>
        <dbReference type="Proteomes" id="UP000326759"/>
    </source>
</evidence>
<feature type="non-terminal residue" evidence="5">
    <location>
        <position position="1"/>
    </location>
</feature>
<reference evidence="5 6" key="1">
    <citation type="journal article" date="2019" name="PLoS Biol.">
        <title>Sex chromosomes control vertical transmission of feminizing Wolbachia symbionts in an isopod.</title>
        <authorList>
            <person name="Becking T."/>
            <person name="Chebbi M.A."/>
            <person name="Giraud I."/>
            <person name="Moumen B."/>
            <person name="Laverre T."/>
            <person name="Caubet Y."/>
            <person name="Peccoud J."/>
            <person name="Gilbert C."/>
            <person name="Cordaux R."/>
        </authorList>
    </citation>
    <scope>NUCLEOTIDE SEQUENCE [LARGE SCALE GENOMIC DNA]</scope>
    <source>
        <strain evidence="5">ANa2</strain>
        <tissue evidence="5">Whole body excluding digestive tract and cuticle</tissue>
    </source>
</reference>
<comment type="similarity">
    <text evidence="1">Belongs to the C/M/P thioester hydrolase family.</text>
</comment>
<gene>
    <name evidence="5" type="primary">Baat_1</name>
    <name evidence="5" type="ORF">Anas_03330</name>
</gene>
<evidence type="ECO:0000313" key="5">
    <source>
        <dbReference type="EMBL" id="KAB7494992.1"/>
    </source>
</evidence>
<dbReference type="InterPro" id="IPR014940">
    <property type="entry name" value="BAAT_C"/>
</dbReference>
<keyword evidence="6" id="KW-1185">Reference proteome</keyword>
<evidence type="ECO:0000256" key="1">
    <source>
        <dbReference type="ARBA" id="ARBA00006538"/>
    </source>
</evidence>
<evidence type="ECO:0000259" key="3">
    <source>
        <dbReference type="Pfam" id="PF04775"/>
    </source>
</evidence>
<dbReference type="GO" id="GO:0006631">
    <property type="term" value="P:fatty acid metabolic process"/>
    <property type="evidence" value="ECO:0007669"/>
    <property type="project" value="TreeGrafter"/>
</dbReference>
<dbReference type="PANTHER" id="PTHR10824:SF4">
    <property type="entry name" value="ACYL-COENZYME A THIOESTERASE 1-LIKE"/>
    <property type="match status" value="1"/>
</dbReference>
<dbReference type="GO" id="GO:0006637">
    <property type="term" value="P:acyl-CoA metabolic process"/>
    <property type="evidence" value="ECO:0007669"/>
    <property type="project" value="InterPro"/>
</dbReference>
<name>A0A5N5SMB9_9CRUS</name>
<sequence length="426" mass="47721">VTPKTALYDVRPTIRVEGLKPQTRITLKAQMVEDKGNLFHSNGHFIADKNGIVDVSSSPSLGGSYEGVFATGLLSTLHIATGTFEFGNVYRENMFEPVKIKIILQNGHQHIDSNEEKLDSTELNRYMIAEGVQRIPVREGNIRGVLYIPKGEGPFPGVIDMFGATGTLIECRAVALNASRGICSLCLAYFNYEDLPESQVYNLDLSYFEEAMEYLLSHPKVISDHCGVIANCFGGGLGYRMALHFSELKAVFLINTTHNPFLGKFTYKGNVIAECPGLGANEAVIREDSDGFYLPTESYKKALSTVTHSDIEAFEKTDDDQHFLIAIGEDDCYQLQDAWFKFEERLSDKKRRNLSLKIYPKAGHIVHTPYSPFPSVVSAQLILEHEKKGKRILVRFGGEPKETVFMQEDVWNLIPDFIHTHVTNNN</sequence>
<dbReference type="Pfam" id="PF08840">
    <property type="entry name" value="BAAT_C"/>
    <property type="match status" value="1"/>
</dbReference>
<dbReference type="InterPro" id="IPR016662">
    <property type="entry name" value="Acyl-CoA_thioEstase_long-chain"/>
</dbReference>
<dbReference type="SUPFAM" id="SSF53474">
    <property type="entry name" value="alpha/beta-Hydrolases"/>
    <property type="match status" value="1"/>
</dbReference>
<evidence type="ECO:0000256" key="2">
    <source>
        <dbReference type="PIRSR" id="PIRSR016521-1"/>
    </source>
</evidence>
<keyword evidence="5" id="KW-0808">Transferase</keyword>
<feature type="domain" description="Acyl-CoA thioester hydrolase/bile acid-CoA amino acid N-acetyltransferase" evidence="3">
    <location>
        <begin position="13"/>
        <end position="139"/>
    </location>
</feature>
<feature type="domain" description="BAAT/Acyl-CoA thioester hydrolase C-terminal" evidence="4">
    <location>
        <begin position="204"/>
        <end position="423"/>
    </location>
</feature>
<dbReference type="Proteomes" id="UP000326759">
    <property type="component" value="Unassembled WGS sequence"/>
</dbReference>
<proteinExistence type="inferred from homology"/>
<dbReference type="OrthoDB" id="6347013at2759"/>
<dbReference type="Gene3D" id="3.40.50.1820">
    <property type="entry name" value="alpha/beta hydrolase"/>
    <property type="match status" value="1"/>
</dbReference>
<feature type="active site" description="Charge relay system" evidence="2">
    <location>
        <position position="232"/>
    </location>
</feature>
<dbReference type="EMBL" id="SEYY01023237">
    <property type="protein sequence ID" value="KAB7494992.1"/>
    <property type="molecule type" value="Genomic_DNA"/>
</dbReference>
<dbReference type="PANTHER" id="PTHR10824">
    <property type="entry name" value="ACYL-COENZYME A THIOESTERASE-RELATED"/>
    <property type="match status" value="1"/>
</dbReference>
<dbReference type="InterPro" id="IPR006862">
    <property type="entry name" value="Thio_Ohase/aa_AcTrfase"/>
</dbReference>
<protein>
    <submittedName>
        <fullName evidence="5">Bile acid-CoA:amino acid N-acyltransferase</fullName>
    </submittedName>
</protein>
<keyword evidence="5" id="KW-0012">Acyltransferase</keyword>
<comment type="caution">
    <text evidence="5">The sequence shown here is derived from an EMBL/GenBank/DDBJ whole genome shotgun (WGS) entry which is preliminary data.</text>
</comment>
<feature type="active site" description="Charge relay system" evidence="2">
    <location>
        <position position="364"/>
    </location>
</feature>
<dbReference type="PIRSF" id="PIRSF016521">
    <property type="entry name" value="Acyl-CoA_hydro"/>
    <property type="match status" value="1"/>
</dbReference>
<dbReference type="GO" id="GO:0016746">
    <property type="term" value="F:acyltransferase activity"/>
    <property type="evidence" value="ECO:0007669"/>
    <property type="project" value="UniProtKB-KW"/>
</dbReference>
<dbReference type="InterPro" id="IPR029058">
    <property type="entry name" value="AB_hydrolase_fold"/>
</dbReference>